<evidence type="ECO:0000256" key="6">
    <source>
        <dbReference type="ARBA" id="ARBA00023136"/>
    </source>
</evidence>
<reference evidence="9 10" key="1">
    <citation type="submission" date="2018-10" db="EMBL/GenBank/DDBJ databases">
        <title>Cohnella sp. M2MS4P-1, whole genome shotgun sequence.</title>
        <authorList>
            <person name="Tuo L."/>
        </authorList>
    </citation>
    <scope>NUCLEOTIDE SEQUENCE [LARGE SCALE GENOMIC DNA]</scope>
    <source>
        <strain evidence="9 10">M2MS4P-1</strain>
    </source>
</reference>
<dbReference type="AlphaFoldDB" id="A0A494XUW0"/>
<dbReference type="InterPro" id="IPR000515">
    <property type="entry name" value="MetI-like"/>
</dbReference>
<evidence type="ECO:0000313" key="9">
    <source>
        <dbReference type="EMBL" id="RKP54348.1"/>
    </source>
</evidence>
<feature type="transmembrane region" description="Helical" evidence="7">
    <location>
        <begin position="139"/>
        <end position="160"/>
    </location>
</feature>
<feature type="transmembrane region" description="Helical" evidence="7">
    <location>
        <begin position="266"/>
        <end position="285"/>
    </location>
</feature>
<feature type="transmembrane region" description="Helical" evidence="7">
    <location>
        <begin position="181"/>
        <end position="206"/>
    </location>
</feature>
<evidence type="ECO:0000259" key="8">
    <source>
        <dbReference type="PROSITE" id="PS50928"/>
    </source>
</evidence>
<evidence type="ECO:0000256" key="3">
    <source>
        <dbReference type="ARBA" id="ARBA00022475"/>
    </source>
</evidence>
<keyword evidence="2 7" id="KW-0813">Transport</keyword>
<organism evidence="9 10">
    <name type="scientific">Cohnella endophytica</name>
    <dbReference type="NCBI Taxonomy" id="2419778"/>
    <lineage>
        <taxon>Bacteria</taxon>
        <taxon>Bacillati</taxon>
        <taxon>Bacillota</taxon>
        <taxon>Bacilli</taxon>
        <taxon>Bacillales</taxon>
        <taxon>Paenibacillaceae</taxon>
        <taxon>Cohnella</taxon>
    </lineage>
</organism>
<keyword evidence="5 7" id="KW-1133">Transmembrane helix</keyword>
<evidence type="ECO:0000256" key="7">
    <source>
        <dbReference type="RuleBase" id="RU363032"/>
    </source>
</evidence>
<sequence>MKQSVSNRTMSAAIYSSLLLLGLVTLYPFWNSVVIAFNSGSDTSMGGVTFWPREFTLENFKIVLQDNRIIHSFIVSVLRTAIGTFLSIFFTSMFAYGMSKKNIVFKKYYMVFCVITMYFSGGLIPYFLLIRNLGMMNSIWVMIIPSIISVWNMIIFRTFFNELPDALEESATLDGCNAISTFFRIIVPVSGPVIATLSLFTAVYHWNDWFTATIFINKANLTPIQTLLQQILNSNIASEMLQQASGGNAAALEQLNRQQTITTKSLSMATMVVSTVPIMMVYPFLQKYFVKGVLVGSIKG</sequence>
<dbReference type="EMBL" id="RBZM01000005">
    <property type="protein sequence ID" value="RKP54348.1"/>
    <property type="molecule type" value="Genomic_DNA"/>
</dbReference>
<feature type="domain" description="ABC transmembrane type-1" evidence="8">
    <location>
        <begin position="73"/>
        <end position="285"/>
    </location>
</feature>
<keyword evidence="6 7" id="KW-0472">Membrane</keyword>
<dbReference type="PANTHER" id="PTHR43744:SF9">
    <property type="entry name" value="POLYGALACTURONAN_RHAMNOGALACTURONAN TRANSPORT SYSTEM PERMEASE PROTEIN YTCP"/>
    <property type="match status" value="1"/>
</dbReference>
<protein>
    <submittedName>
        <fullName evidence="9">Carbohydrate ABC transporter permease</fullName>
    </submittedName>
</protein>
<comment type="caution">
    <text evidence="9">The sequence shown here is derived from an EMBL/GenBank/DDBJ whole genome shotgun (WGS) entry which is preliminary data.</text>
</comment>
<dbReference type="PANTHER" id="PTHR43744">
    <property type="entry name" value="ABC TRANSPORTER PERMEASE PROTEIN MG189-RELATED-RELATED"/>
    <property type="match status" value="1"/>
</dbReference>
<evidence type="ECO:0000313" key="10">
    <source>
        <dbReference type="Proteomes" id="UP000282076"/>
    </source>
</evidence>
<dbReference type="PROSITE" id="PS50928">
    <property type="entry name" value="ABC_TM1"/>
    <property type="match status" value="1"/>
</dbReference>
<dbReference type="InterPro" id="IPR035906">
    <property type="entry name" value="MetI-like_sf"/>
</dbReference>
<dbReference type="RefSeq" id="WP_120977453.1">
    <property type="nucleotide sequence ID" value="NZ_RBZM01000005.1"/>
</dbReference>
<feature type="transmembrane region" description="Helical" evidence="7">
    <location>
        <begin position="69"/>
        <end position="96"/>
    </location>
</feature>
<gene>
    <name evidence="9" type="ORF">D7Z26_13395</name>
</gene>
<accession>A0A494XUW0</accession>
<keyword evidence="4 7" id="KW-0812">Transmembrane</keyword>
<proteinExistence type="inferred from homology"/>
<evidence type="ECO:0000256" key="5">
    <source>
        <dbReference type="ARBA" id="ARBA00022989"/>
    </source>
</evidence>
<name>A0A494XUW0_9BACL</name>
<keyword evidence="10" id="KW-1185">Reference proteome</keyword>
<dbReference type="Gene3D" id="1.10.3720.10">
    <property type="entry name" value="MetI-like"/>
    <property type="match status" value="1"/>
</dbReference>
<comment type="subcellular location">
    <subcellularLocation>
        <location evidence="1 7">Cell membrane</location>
        <topology evidence="1 7">Multi-pass membrane protein</topology>
    </subcellularLocation>
</comment>
<keyword evidence="3" id="KW-1003">Cell membrane</keyword>
<feature type="transmembrane region" description="Helical" evidence="7">
    <location>
        <begin position="12"/>
        <end position="30"/>
    </location>
</feature>
<evidence type="ECO:0000256" key="1">
    <source>
        <dbReference type="ARBA" id="ARBA00004651"/>
    </source>
</evidence>
<dbReference type="GO" id="GO:0055085">
    <property type="term" value="P:transmembrane transport"/>
    <property type="evidence" value="ECO:0007669"/>
    <property type="project" value="InterPro"/>
</dbReference>
<evidence type="ECO:0000256" key="2">
    <source>
        <dbReference type="ARBA" id="ARBA00022448"/>
    </source>
</evidence>
<dbReference type="Proteomes" id="UP000282076">
    <property type="component" value="Unassembled WGS sequence"/>
</dbReference>
<dbReference type="CDD" id="cd06261">
    <property type="entry name" value="TM_PBP2"/>
    <property type="match status" value="1"/>
</dbReference>
<dbReference type="SUPFAM" id="SSF161098">
    <property type="entry name" value="MetI-like"/>
    <property type="match status" value="1"/>
</dbReference>
<dbReference type="Pfam" id="PF00528">
    <property type="entry name" value="BPD_transp_1"/>
    <property type="match status" value="1"/>
</dbReference>
<dbReference type="OrthoDB" id="9810086at2"/>
<dbReference type="GO" id="GO:0005886">
    <property type="term" value="C:plasma membrane"/>
    <property type="evidence" value="ECO:0007669"/>
    <property type="project" value="UniProtKB-SubCell"/>
</dbReference>
<feature type="transmembrane region" description="Helical" evidence="7">
    <location>
        <begin position="108"/>
        <end position="127"/>
    </location>
</feature>
<evidence type="ECO:0000256" key="4">
    <source>
        <dbReference type="ARBA" id="ARBA00022692"/>
    </source>
</evidence>
<comment type="similarity">
    <text evidence="7">Belongs to the binding-protein-dependent transport system permease family.</text>
</comment>